<evidence type="ECO:0000313" key="4">
    <source>
        <dbReference type="Proteomes" id="UP000638848"/>
    </source>
</evidence>
<proteinExistence type="predicted"/>
<evidence type="ECO:0000313" key="3">
    <source>
        <dbReference type="EMBL" id="GGG56732.1"/>
    </source>
</evidence>
<evidence type="ECO:0000256" key="1">
    <source>
        <dbReference type="SAM" id="MobiDB-lite"/>
    </source>
</evidence>
<dbReference type="RefSeq" id="WP_188536661.1">
    <property type="nucleotide sequence ID" value="NZ_BMEQ01000008.1"/>
</dbReference>
<keyword evidence="4" id="KW-1185">Reference proteome</keyword>
<dbReference type="GO" id="GO:0005507">
    <property type="term" value="F:copper ion binding"/>
    <property type="evidence" value="ECO:0007669"/>
    <property type="project" value="InterPro"/>
</dbReference>
<organism evidence="3 4">
    <name type="scientific">Kocuria dechangensis</name>
    <dbReference type="NCBI Taxonomy" id="1176249"/>
    <lineage>
        <taxon>Bacteria</taxon>
        <taxon>Bacillati</taxon>
        <taxon>Actinomycetota</taxon>
        <taxon>Actinomycetes</taxon>
        <taxon>Micrococcales</taxon>
        <taxon>Micrococcaceae</taxon>
        <taxon>Kocuria</taxon>
    </lineage>
</organism>
<reference evidence="3" key="2">
    <citation type="submission" date="2020-09" db="EMBL/GenBank/DDBJ databases">
        <authorList>
            <person name="Sun Q."/>
            <person name="Zhou Y."/>
        </authorList>
    </citation>
    <scope>NUCLEOTIDE SEQUENCE</scope>
    <source>
        <strain evidence="3">CGMCC 1.12187</strain>
    </source>
</reference>
<dbReference type="AlphaFoldDB" id="A0A917LUU6"/>
<feature type="signal peptide" evidence="2">
    <location>
        <begin position="1"/>
        <end position="19"/>
    </location>
</feature>
<sequence length="274" mass="29914">MASSAALRHGVLAATVALAISSCGPQESSPPLAAGETAPAAAETSGSATATPAAPGDRLPDLVMLPVRSFYVAYEGDKRVLRFGTDVANRGEGPLDLTGVRDSPREADLQVTQNILQTGGGWRSAETDAVMRFEAVDGHDHFHVQDFERYRLRPEEGTEWRGSHKEGFCLRDDGNLGGTTSRYDDDDFYCGADEEQELTELRMGLSEGWVDVYDWYYPGQYIDLEGLELPGNFCVEAEADPDGLLVEKTRENNTTSALVRITETEVSLVREECQ</sequence>
<feature type="region of interest" description="Disordered" evidence="1">
    <location>
        <begin position="25"/>
        <end position="58"/>
    </location>
</feature>
<accession>A0A917LUU6</accession>
<dbReference type="Pfam" id="PF01186">
    <property type="entry name" value="Lysyl_oxidase"/>
    <property type="match status" value="1"/>
</dbReference>
<evidence type="ECO:0008006" key="5">
    <source>
        <dbReference type="Google" id="ProtNLM"/>
    </source>
</evidence>
<protein>
    <recommendedName>
        <fullName evidence="5">Lipoprotein</fullName>
    </recommendedName>
</protein>
<dbReference type="GO" id="GO:0016641">
    <property type="term" value="F:oxidoreductase activity, acting on the CH-NH2 group of donors, oxygen as acceptor"/>
    <property type="evidence" value="ECO:0007669"/>
    <property type="project" value="InterPro"/>
</dbReference>
<dbReference type="EMBL" id="BMEQ01000008">
    <property type="protein sequence ID" value="GGG56732.1"/>
    <property type="molecule type" value="Genomic_DNA"/>
</dbReference>
<reference evidence="3" key="1">
    <citation type="journal article" date="2014" name="Int. J. Syst. Evol. Microbiol.">
        <title>Complete genome sequence of Corynebacterium casei LMG S-19264T (=DSM 44701T), isolated from a smear-ripened cheese.</title>
        <authorList>
            <consortium name="US DOE Joint Genome Institute (JGI-PGF)"/>
            <person name="Walter F."/>
            <person name="Albersmeier A."/>
            <person name="Kalinowski J."/>
            <person name="Ruckert C."/>
        </authorList>
    </citation>
    <scope>NUCLEOTIDE SEQUENCE</scope>
    <source>
        <strain evidence="3">CGMCC 1.12187</strain>
    </source>
</reference>
<dbReference type="InterPro" id="IPR001695">
    <property type="entry name" value="Lysyl_oxidase"/>
</dbReference>
<keyword evidence="2" id="KW-0732">Signal</keyword>
<gene>
    <name evidence="3" type="ORF">GCM10011374_19500</name>
</gene>
<feature type="compositionally biased region" description="Low complexity" evidence="1">
    <location>
        <begin position="33"/>
        <end position="56"/>
    </location>
</feature>
<comment type="caution">
    <text evidence="3">The sequence shown here is derived from an EMBL/GenBank/DDBJ whole genome shotgun (WGS) entry which is preliminary data.</text>
</comment>
<evidence type="ECO:0000256" key="2">
    <source>
        <dbReference type="SAM" id="SignalP"/>
    </source>
</evidence>
<name>A0A917LUU6_9MICC</name>
<dbReference type="Proteomes" id="UP000638848">
    <property type="component" value="Unassembled WGS sequence"/>
</dbReference>
<feature type="chain" id="PRO_5039525298" description="Lipoprotein" evidence="2">
    <location>
        <begin position="20"/>
        <end position="274"/>
    </location>
</feature>